<dbReference type="EMBL" id="JBEDUW010000007">
    <property type="protein sequence ID" value="KAK9909957.1"/>
    <property type="molecule type" value="Genomic_DNA"/>
</dbReference>
<evidence type="ECO:0000256" key="1">
    <source>
        <dbReference type="ARBA" id="ARBA00004496"/>
    </source>
</evidence>
<keyword evidence="6 13" id="KW-0378">Hydrolase</keyword>
<dbReference type="GO" id="GO:0015031">
    <property type="term" value="P:protein transport"/>
    <property type="evidence" value="ECO:0007669"/>
    <property type="project" value="UniProtKB-KW"/>
</dbReference>
<name>A0AAW1VSD2_RUBAR</name>
<evidence type="ECO:0000259" key="15">
    <source>
        <dbReference type="Pfam" id="PF03416"/>
    </source>
</evidence>
<protein>
    <recommendedName>
        <fullName evidence="13">Cysteine protease</fullName>
        <ecNumber evidence="13">3.4.22.-</ecNumber>
    </recommendedName>
</protein>
<gene>
    <name evidence="16" type="ORF">M0R45_033935</name>
</gene>
<keyword evidence="17" id="KW-1185">Reference proteome</keyword>
<comment type="function">
    <text evidence="12">Cysteine protease that plays a key role in autophagy by mediating both proteolytic activation and delipidation of ATG8 family proteins. The protease activity is required for proteolytic activation of ATG8 family proteins: cleaves the C-terminal amino acid of ATG8 proteins to reveal a C-terminal glycine. Exposure of the glycine at the C-terminus is essential for ATG8 proteins conjugation to phosphatidylethanolamine (PE) and insertion to membranes, which is necessary for autophagy. In addition to the protease activity, also mediates delipidation of PE-conjugated ATG8 proteins.</text>
</comment>
<dbReference type="PANTHER" id="PTHR22624">
    <property type="entry name" value="CYSTEINE PROTEASE ATG4"/>
    <property type="match status" value="1"/>
</dbReference>
<dbReference type="EC" id="3.4.22.-" evidence="13"/>
<keyword evidence="4 13" id="KW-0963">Cytoplasm</keyword>
<evidence type="ECO:0000256" key="14">
    <source>
        <dbReference type="SAM" id="MobiDB-lite"/>
    </source>
</evidence>
<dbReference type="PANTHER" id="PTHR22624:SF49">
    <property type="entry name" value="CYSTEINE PROTEASE"/>
    <property type="match status" value="1"/>
</dbReference>
<dbReference type="GO" id="GO:0005737">
    <property type="term" value="C:cytoplasm"/>
    <property type="evidence" value="ECO:0007669"/>
    <property type="project" value="UniProtKB-SubCell"/>
</dbReference>
<proteinExistence type="inferred from homology"/>
<dbReference type="Proteomes" id="UP001457282">
    <property type="component" value="Unassembled WGS sequence"/>
</dbReference>
<evidence type="ECO:0000256" key="2">
    <source>
        <dbReference type="ARBA" id="ARBA00010958"/>
    </source>
</evidence>
<evidence type="ECO:0000256" key="8">
    <source>
        <dbReference type="ARBA" id="ARBA00022927"/>
    </source>
</evidence>
<keyword evidence="9 13" id="KW-0072">Autophagy</keyword>
<accession>A0AAW1VSD2</accession>
<dbReference type="GO" id="GO:0000423">
    <property type="term" value="P:mitophagy"/>
    <property type="evidence" value="ECO:0007669"/>
    <property type="project" value="TreeGrafter"/>
</dbReference>
<dbReference type="Pfam" id="PF03416">
    <property type="entry name" value="Peptidase_C54"/>
    <property type="match status" value="1"/>
</dbReference>
<keyword evidence="3" id="KW-0813">Transport</keyword>
<comment type="subcellular location">
    <subcellularLocation>
        <location evidence="1 13">Cytoplasm</location>
    </subcellularLocation>
</comment>
<feature type="region of interest" description="Disordered" evidence="14">
    <location>
        <begin position="19"/>
        <end position="38"/>
    </location>
</feature>
<dbReference type="AlphaFoldDB" id="A0AAW1VSD2"/>
<evidence type="ECO:0000256" key="5">
    <source>
        <dbReference type="ARBA" id="ARBA00022670"/>
    </source>
</evidence>
<evidence type="ECO:0000313" key="17">
    <source>
        <dbReference type="Proteomes" id="UP001457282"/>
    </source>
</evidence>
<dbReference type="GO" id="GO:0016485">
    <property type="term" value="P:protein processing"/>
    <property type="evidence" value="ECO:0007669"/>
    <property type="project" value="TreeGrafter"/>
</dbReference>
<keyword evidence="5 13" id="KW-0645">Protease</keyword>
<reference evidence="16 17" key="1">
    <citation type="journal article" date="2023" name="G3 (Bethesda)">
        <title>A chromosome-length genome assembly and annotation of blackberry (Rubus argutus, cv. 'Hillquist').</title>
        <authorList>
            <person name="Bruna T."/>
            <person name="Aryal R."/>
            <person name="Dudchenko O."/>
            <person name="Sargent D.J."/>
            <person name="Mead D."/>
            <person name="Buti M."/>
            <person name="Cavallini A."/>
            <person name="Hytonen T."/>
            <person name="Andres J."/>
            <person name="Pham M."/>
            <person name="Weisz D."/>
            <person name="Mascagni F."/>
            <person name="Usai G."/>
            <person name="Natali L."/>
            <person name="Bassil N."/>
            <person name="Fernandez G.E."/>
            <person name="Lomsadze A."/>
            <person name="Armour M."/>
            <person name="Olukolu B."/>
            <person name="Poorten T."/>
            <person name="Britton C."/>
            <person name="Davik J."/>
            <person name="Ashrafi H."/>
            <person name="Aiden E.L."/>
            <person name="Borodovsky M."/>
            <person name="Worthington M."/>
        </authorList>
    </citation>
    <scope>NUCLEOTIDE SEQUENCE [LARGE SCALE GENOMIC DNA]</scope>
    <source>
        <strain evidence="16">PI 553951</strain>
    </source>
</reference>
<feature type="domain" description="Peptidase C54 catalytic" evidence="15">
    <location>
        <begin position="141"/>
        <end position="425"/>
    </location>
</feature>
<evidence type="ECO:0000256" key="6">
    <source>
        <dbReference type="ARBA" id="ARBA00022801"/>
    </source>
</evidence>
<dbReference type="InterPro" id="IPR046792">
    <property type="entry name" value="Peptidase_C54_cat"/>
</dbReference>
<feature type="compositionally biased region" description="Low complexity" evidence="14">
    <location>
        <begin position="27"/>
        <end position="36"/>
    </location>
</feature>
<dbReference type="InterPro" id="IPR005078">
    <property type="entry name" value="Peptidase_C54"/>
</dbReference>
<dbReference type="GO" id="GO:0019786">
    <property type="term" value="F:protein-phosphatidylethanolamide deconjugating activity"/>
    <property type="evidence" value="ECO:0007669"/>
    <property type="project" value="InterPro"/>
</dbReference>
<comment type="similarity">
    <text evidence="2 13">Belongs to the peptidase C54 family.</text>
</comment>
<dbReference type="GO" id="GO:0000045">
    <property type="term" value="P:autophagosome assembly"/>
    <property type="evidence" value="ECO:0007669"/>
    <property type="project" value="TreeGrafter"/>
</dbReference>
<dbReference type="GO" id="GO:0035973">
    <property type="term" value="P:aggrephagy"/>
    <property type="evidence" value="ECO:0007669"/>
    <property type="project" value="TreeGrafter"/>
</dbReference>
<evidence type="ECO:0000256" key="9">
    <source>
        <dbReference type="ARBA" id="ARBA00023006"/>
    </source>
</evidence>
<comment type="subunit">
    <text evidence="11">Interacts with ATG8.</text>
</comment>
<sequence length="491" mass="54228">MKGFCERAVASKCSPKFSSDLNHSTDRGPSCVSSDSGSRDSKQAKASLWSNIFSSALSIFETHSESSTTESKALHSRNHGWTAAVRKVVTGGSMRRIHERLLGSSRTGICSTSDIWLLGVHYKFPQDESSGSAAMNDFFGAFEQDFSSRILMTYRKGFNAIGDSKYTSDVNWGCMLRSSQMLVAQALLVHRLGRSWRRPLHKSLDQEYMEILHHFGDSEASTFSIHNLLQAGKAYDLVAGSWVGPYAMCRSWDTLVRSKREEEADLDDQPLPMAVYIVSGDEDGERGGAPLVCFEDASRHCLDFSRGRVDWTPILLLVPLVLGLEKVNPRYIPSLRTTFTFPQSLGIMGGKPGASTYIIGVQDEKAFYLDPHEVQPVINIQGDDLEADTLSYHCKVIRHIPLDSIDPSLAIGFYCRDRDDFKDLCLRASKLADESNGAPLFTVTETHNLPKPHSHSDVLSDSGGGQNDDSFAVLLSTDADGSAHEDAWQLL</sequence>
<keyword evidence="8 13" id="KW-0653">Protein transport</keyword>
<keyword evidence="7" id="KW-0788">Thiol protease</keyword>
<evidence type="ECO:0000256" key="7">
    <source>
        <dbReference type="ARBA" id="ARBA00022807"/>
    </source>
</evidence>
<dbReference type="GO" id="GO:0034727">
    <property type="term" value="P:piecemeal microautophagy of the nucleus"/>
    <property type="evidence" value="ECO:0007669"/>
    <property type="project" value="TreeGrafter"/>
</dbReference>
<dbReference type="SUPFAM" id="SSF54001">
    <property type="entry name" value="Cysteine proteinases"/>
    <property type="match status" value="1"/>
</dbReference>
<dbReference type="GO" id="GO:0004197">
    <property type="term" value="F:cysteine-type endopeptidase activity"/>
    <property type="evidence" value="ECO:0007669"/>
    <property type="project" value="TreeGrafter"/>
</dbReference>
<comment type="caution">
    <text evidence="16">The sequence shown here is derived from an EMBL/GenBank/DDBJ whole genome shotgun (WGS) entry which is preliminary data.</text>
</comment>
<evidence type="ECO:0000256" key="11">
    <source>
        <dbReference type="ARBA" id="ARBA00038724"/>
    </source>
</evidence>
<dbReference type="InterPro" id="IPR038765">
    <property type="entry name" value="Papain-like_cys_pep_sf"/>
</dbReference>
<evidence type="ECO:0000313" key="16">
    <source>
        <dbReference type="EMBL" id="KAK9909957.1"/>
    </source>
</evidence>
<evidence type="ECO:0000256" key="10">
    <source>
        <dbReference type="ARBA" id="ARBA00029362"/>
    </source>
</evidence>
<evidence type="ECO:0000256" key="12">
    <source>
        <dbReference type="ARBA" id="ARBA00045891"/>
    </source>
</evidence>
<organism evidence="16 17">
    <name type="scientific">Rubus argutus</name>
    <name type="common">Southern blackberry</name>
    <dbReference type="NCBI Taxonomy" id="59490"/>
    <lineage>
        <taxon>Eukaryota</taxon>
        <taxon>Viridiplantae</taxon>
        <taxon>Streptophyta</taxon>
        <taxon>Embryophyta</taxon>
        <taxon>Tracheophyta</taxon>
        <taxon>Spermatophyta</taxon>
        <taxon>Magnoliopsida</taxon>
        <taxon>eudicotyledons</taxon>
        <taxon>Gunneridae</taxon>
        <taxon>Pentapetalae</taxon>
        <taxon>rosids</taxon>
        <taxon>fabids</taxon>
        <taxon>Rosales</taxon>
        <taxon>Rosaceae</taxon>
        <taxon>Rosoideae</taxon>
        <taxon>Rosoideae incertae sedis</taxon>
        <taxon>Rubus</taxon>
    </lineage>
</organism>
<evidence type="ECO:0000256" key="4">
    <source>
        <dbReference type="ARBA" id="ARBA00022490"/>
    </source>
</evidence>
<evidence type="ECO:0000256" key="13">
    <source>
        <dbReference type="RuleBase" id="RU363115"/>
    </source>
</evidence>
<comment type="catalytic activity">
    <reaction evidence="10">
        <text>[protein]-C-terminal L-amino acid-glycyl-phosphatidylethanolamide + H2O = [protein]-C-terminal L-amino acid-glycine + a 1,2-diacyl-sn-glycero-3-phosphoethanolamine</text>
        <dbReference type="Rhea" id="RHEA:67548"/>
        <dbReference type="Rhea" id="RHEA-COMP:17323"/>
        <dbReference type="Rhea" id="RHEA-COMP:17324"/>
        <dbReference type="ChEBI" id="CHEBI:15377"/>
        <dbReference type="ChEBI" id="CHEBI:64612"/>
        <dbReference type="ChEBI" id="CHEBI:172940"/>
        <dbReference type="ChEBI" id="CHEBI:172941"/>
    </reaction>
    <physiologicalReaction direction="left-to-right" evidence="10">
        <dbReference type="Rhea" id="RHEA:67549"/>
    </physiologicalReaction>
</comment>
<evidence type="ECO:0000256" key="3">
    <source>
        <dbReference type="ARBA" id="ARBA00022448"/>
    </source>
</evidence>